<evidence type="ECO:0000256" key="2">
    <source>
        <dbReference type="ARBA" id="ARBA00004496"/>
    </source>
</evidence>
<evidence type="ECO:0000256" key="1">
    <source>
        <dbReference type="ARBA" id="ARBA00003041"/>
    </source>
</evidence>
<feature type="compositionally biased region" description="Basic and acidic residues" evidence="10">
    <location>
        <begin position="335"/>
        <end position="360"/>
    </location>
</feature>
<evidence type="ECO:0000256" key="9">
    <source>
        <dbReference type="ARBA" id="ARBA00023225"/>
    </source>
</evidence>
<organism evidence="12 13">
    <name type="scientific">Shewanella benthica</name>
    <dbReference type="NCBI Taxonomy" id="43661"/>
    <lineage>
        <taxon>Bacteria</taxon>
        <taxon>Pseudomonadati</taxon>
        <taxon>Pseudomonadota</taxon>
        <taxon>Gammaproteobacteria</taxon>
        <taxon>Alteromonadales</taxon>
        <taxon>Shewanellaceae</taxon>
        <taxon>Shewanella</taxon>
    </lineage>
</organism>
<dbReference type="GO" id="GO:0003774">
    <property type="term" value="F:cytoskeletal motor activity"/>
    <property type="evidence" value="ECO:0007669"/>
    <property type="project" value="InterPro"/>
</dbReference>
<feature type="compositionally biased region" description="Low complexity" evidence="10">
    <location>
        <begin position="262"/>
        <end position="280"/>
    </location>
</feature>
<gene>
    <name evidence="12" type="ORF">SHEWBE_3581</name>
</gene>
<dbReference type="GO" id="GO:0044781">
    <property type="term" value="P:bacterial-type flagellum organization"/>
    <property type="evidence" value="ECO:0007669"/>
    <property type="project" value="UniProtKB-KW"/>
</dbReference>
<comment type="function">
    <text evidence="1">Needed for flagellar regrowth and assembly.</text>
</comment>
<evidence type="ECO:0000256" key="10">
    <source>
        <dbReference type="SAM" id="MobiDB-lite"/>
    </source>
</evidence>
<dbReference type="RefSeq" id="WP_112353391.1">
    <property type="nucleotide sequence ID" value="NZ_LS483452.1"/>
</dbReference>
<comment type="similarity">
    <text evidence="3">Belongs to the FliH family.</text>
</comment>
<evidence type="ECO:0000256" key="4">
    <source>
        <dbReference type="ARBA" id="ARBA00016507"/>
    </source>
</evidence>
<dbReference type="GO" id="GO:0015031">
    <property type="term" value="P:protein transport"/>
    <property type="evidence" value="ECO:0007669"/>
    <property type="project" value="UniProtKB-KW"/>
</dbReference>
<dbReference type="InterPro" id="IPR051472">
    <property type="entry name" value="T3SS_Stator/FliH"/>
</dbReference>
<dbReference type="OrthoDB" id="8480773at2"/>
<proteinExistence type="inferred from homology"/>
<dbReference type="GO" id="GO:0005829">
    <property type="term" value="C:cytosol"/>
    <property type="evidence" value="ECO:0007669"/>
    <property type="project" value="TreeGrafter"/>
</dbReference>
<evidence type="ECO:0000256" key="7">
    <source>
        <dbReference type="ARBA" id="ARBA00022795"/>
    </source>
</evidence>
<keyword evidence="6" id="KW-0963">Cytoplasm</keyword>
<accession>A0A330M841</accession>
<sequence length="360" mass="39848">MKTDSEAKPTENEPGQSEAEFTHWQIPDVTVAAAEGVSNLFGRRTVHKATVDEPQSVLPPTLAEIEEIQEQAELEGFAQGKEQGFQSGAESGRLEGLKLGHEEGLKQGIEQGHSEGIEQAKVLVSRFESLLEQFEKPLALLDTEIEQELLSLTMKLTRAVIGHELKTHPEHILAALRQGVDSLPLKEQGITIRLHPDDHHLVQQVYSANQLQKNRWELEADPTLSPGDCVINSLRSRVDMRLEQRISTVLQEMEHHVQHLNQSQQQQQQALSSASQDAKQNVTDEAEEPSELEPAPQQEDDGLPIQQGKEQPEESKSSDGLVSEPSAAKDAVSTNEDKVSAAKDLEDVKQDEQPPKPVTE</sequence>
<dbReference type="GO" id="GO:0009288">
    <property type="term" value="C:bacterial-type flagellum"/>
    <property type="evidence" value="ECO:0007669"/>
    <property type="project" value="InterPro"/>
</dbReference>
<evidence type="ECO:0000313" key="13">
    <source>
        <dbReference type="Proteomes" id="UP000250123"/>
    </source>
</evidence>
<dbReference type="PANTHER" id="PTHR34982:SF1">
    <property type="entry name" value="FLAGELLAR ASSEMBLY PROTEIN FLIH"/>
    <property type="match status" value="1"/>
</dbReference>
<dbReference type="PRINTS" id="PR01003">
    <property type="entry name" value="FLGFLIH"/>
</dbReference>
<dbReference type="KEGG" id="sbk:SHEWBE_3581"/>
<feature type="domain" description="Flagellar assembly protein FliH/Type III secretion system HrpE" evidence="11">
    <location>
        <begin position="124"/>
        <end position="248"/>
    </location>
</feature>
<name>A0A330M841_9GAMM</name>
<dbReference type="PANTHER" id="PTHR34982">
    <property type="entry name" value="YOP PROTEINS TRANSLOCATION PROTEIN L"/>
    <property type="match status" value="1"/>
</dbReference>
<dbReference type="InterPro" id="IPR000563">
    <property type="entry name" value="Flag_FliH"/>
</dbReference>
<dbReference type="Proteomes" id="UP000250123">
    <property type="component" value="Chromosome SHEWBE"/>
</dbReference>
<comment type="subcellular location">
    <subcellularLocation>
        <location evidence="2">Cytoplasm</location>
    </subcellularLocation>
</comment>
<keyword evidence="5" id="KW-0813">Transport</keyword>
<dbReference type="Pfam" id="PF02108">
    <property type="entry name" value="FliH"/>
    <property type="match status" value="1"/>
</dbReference>
<evidence type="ECO:0000259" key="11">
    <source>
        <dbReference type="Pfam" id="PF02108"/>
    </source>
</evidence>
<dbReference type="NCBIfam" id="NF004267">
    <property type="entry name" value="PRK05687.1-3"/>
    <property type="match status" value="1"/>
</dbReference>
<keyword evidence="7" id="KW-1005">Bacterial flagellum biogenesis</keyword>
<keyword evidence="12" id="KW-0282">Flagellum</keyword>
<dbReference type="GO" id="GO:0071973">
    <property type="term" value="P:bacterial-type flagellum-dependent cell motility"/>
    <property type="evidence" value="ECO:0007669"/>
    <property type="project" value="InterPro"/>
</dbReference>
<dbReference type="EMBL" id="LS483452">
    <property type="protein sequence ID" value="SQH77544.1"/>
    <property type="molecule type" value="Genomic_DNA"/>
</dbReference>
<dbReference type="AlphaFoldDB" id="A0A330M841"/>
<feature type="compositionally biased region" description="Basic and acidic residues" evidence="10">
    <location>
        <begin position="1"/>
        <end position="11"/>
    </location>
</feature>
<dbReference type="InterPro" id="IPR018035">
    <property type="entry name" value="Flagellar_FliH/T3SS_HrpE"/>
</dbReference>
<feature type="region of interest" description="Disordered" evidence="10">
    <location>
        <begin position="255"/>
        <end position="360"/>
    </location>
</feature>
<feature type="region of interest" description="Disordered" evidence="10">
    <location>
        <begin position="1"/>
        <end position="23"/>
    </location>
</feature>
<dbReference type="NCBIfam" id="NF004270">
    <property type="entry name" value="PRK05687.2-1"/>
    <property type="match status" value="1"/>
</dbReference>
<evidence type="ECO:0000256" key="8">
    <source>
        <dbReference type="ARBA" id="ARBA00022927"/>
    </source>
</evidence>
<protein>
    <recommendedName>
        <fullName evidence="4">Flagellar assembly protein FliH</fullName>
    </recommendedName>
</protein>
<evidence type="ECO:0000256" key="3">
    <source>
        <dbReference type="ARBA" id="ARBA00006602"/>
    </source>
</evidence>
<keyword evidence="9" id="KW-1006">Bacterial flagellum protein export</keyword>
<reference evidence="13" key="1">
    <citation type="submission" date="2018-06" db="EMBL/GenBank/DDBJ databases">
        <authorList>
            <person name="Cea G.-C."/>
            <person name="William W."/>
        </authorList>
    </citation>
    <scope>NUCLEOTIDE SEQUENCE [LARGE SCALE GENOMIC DNA]</scope>
    <source>
        <strain evidence="13">DB21MT-2</strain>
    </source>
</reference>
<keyword evidence="12" id="KW-0966">Cell projection</keyword>
<keyword evidence="12" id="KW-0969">Cilium</keyword>
<evidence type="ECO:0000313" key="12">
    <source>
        <dbReference type="EMBL" id="SQH77544.1"/>
    </source>
</evidence>
<keyword evidence="8" id="KW-0653">Protein transport</keyword>
<evidence type="ECO:0000256" key="5">
    <source>
        <dbReference type="ARBA" id="ARBA00022448"/>
    </source>
</evidence>
<evidence type="ECO:0000256" key="6">
    <source>
        <dbReference type="ARBA" id="ARBA00022490"/>
    </source>
</evidence>